<organism evidence="8 9">
    <name type="scientific">Paenibacillus antri</name>
    <dbReference type="NCBI Taxonomy" id="2582848"/>
    <lineage>
        <taxon>Bacteria</taxon>
        <taxon>Bacillati</taxon>
        <taxon>Bacillota</taxon>
        <taxon>Bacilli</taxon>
        <taxon>Bacillales</taxon>
        <taxon>Paenibacillaceae</taxon>
        <taxon>Paenibacillus</taxon>
    </lineage>
</organism>
<evidence type="ECO:0000313" key="8">
    <source>
        <dbReference type="EMBL" id="TLS49541.1"/>
    </source>
</evidence>
<dbReference type="GO" id="GO:0005886">
    <property type="term" value="C:plasma membrane"/>
    <property type="evidence" value="ECO:0007669"/>
    <property type="project" value="UniProtKB-SubCell"/>
</dbReference>
<evidence type="ECO:0000256" key="5">
    <source>
        <dbReference type="ARBA" id="ARBA00022777"/>
    </source>
</evidence>
<dbReference type="SUPFAM" id="SSF158472">
    <property type="entry name" value="HAMP domain-like"/>
    <property type="match status" value="1"/>
</dbReference>
<dbReference type="GO" id="GO:0000155">
    <property type="term" value="F:phosphorelay sensor kinase activity"/>
    <property type="evidence" value="ECO:0007669"/>
    <property type="project" value="InterPro"/>
</dbReference>
<comment type="caution">
    <text evidence="8">The sequence shown here is derived from an EMBL/GenBank/DDBJ whole genome shotgun (WGS) entry which is preliminary data.</text>
</comment>
<accession>A0A5R9G177</accession>
<dbReference type="Pfam" id="PF06580">
    <property type="entry name" value="His_kinase"/>
    <property type="match status" value="1"/>
</dbReference>
<dbReference type="SUPFAM" id="SSF55874">
    <property type="entry name" value="ATPase domain of HSP90 chaperone/DNA topoisomerase II/histidine kinase"/>
    <property type="match status" value="1"/>
</dbReference>
<keyword evidence="6" id="KW-0472">Membrane</keyword>
<reference evidence="8 9" key="1">
    <citation type="submission" date="2019-05" db="EMBL/GenBank/DDBJ databases">
        <authorList>
            <person name="Narsing Rao M.P."/>
            <person name="Li W.J."/>
        </authorList>
    </citation>
    <scope>NUCLEOTIDE SEQUENCE [LARGE SCALE GENOMIC DNA]</scope>
    <source>
        <strain evidence="8 9">SYSU_K30003</strain>
    </source>
</reference>
<dbReference type="PANTHER" id="PTHR34220">
    <property type="entry name" value="SENSOR HISTIDINE KINASE YPDA"/>
    <property type="match status" value="1"/>
</dbReference>
<evidence type="ECO:0000256" key="4">
    <source>
        <dbReference type="ARBA" id="ARBA00022679"/>
    </source>
</evidence>
<dbReference type="InterPro" id="IPR003594">
    <property type="entry name" value="HATPase_dom"/>
</dbReference>
<dbReference type="RefSeq" id="WP_138196984.1">
    <property type="nucleotide sequence ID" value="NZ_VCIW01000020.1"/>
</dbReference>
<keyword evidence="2" id="KW-1003">Cell membrane</keyword>
<dbReference type="Pfam" id="PF02518">
    <property type="entry name" value="HATPase_c"/>
    <property type="match status" value="1"/>
</dbReference>
<evidence type="ECO:0000256" key="6">
    <source>
        <dbReference type="ARBA" id="ARBA00023136"/>
    </source>
</evidence>
<dbReference type="Gene3D" id="6.10.340.10">
    <property type="match status" value="1"/>
</dbReference>
<keyword evidence="5" id="KW-0418">Kinase</keyword>
<dbReference type="SMART" id="SM00304">
    <property type="entry name" value="HAMP"/>
    <property type="match status" value="1"/>
</dbReference>
<evidence type="ECO:0000259" key="7">
    <source>
        <dbReference type="PROSITE" id="PS50885"/>
    </source>
</evidence>
<dbReference type="PANTHER" id="PTHR34220:SF9">
    <property type="entry name" value="SIGNAL TRANSDUCTION HISTIDINE KINASE INTERNAL REGION DOMAIN-CONTAINING PROTEIN"/>
    <property type="match status" value="1"/>
</dbReference>
<comment type="subcellular location">
    <subcellularLocation>
        <location evidence="1">Cell membrane</location>
        <topology evidence="1">Multi-pass membrane protein</topology>
    </subcellularLocation>
</comment>
<feature type="domain" description="HAMP" evidence="7">
    <location>
        <begin position="305"/>
        <end position="357"/>
    </location>
</feature>
<dbReference type="InterPro" id="IPR010559">
    <property type="entry name" value="Sig_transdc_His_kin_internal"/>
</dbReference>
<keyword evidence="4" id="KW-0808">Transferase</keyword>
<sequence length="576" mass="64252">MKLITKVMLLIVTLMTPVIALYTLSQRVGTGIVEEQITIANQNRLAIFMHQIEGALDQVSQYSNLISQDPDFAALAGNLIPADGYDYAMLLDDLQNKLKLFSMSAAWMNRINLYFPGAGHAISSYSLLPYDESYLRANLSNEWRFRTIRVNDIEKQAFTRFFVEPASASSDLNRASVVVEVDLMADNIVSLLDSFKTKGNNDPFLYGGANEVLPNTSADMDFIRRLIDAGAVGGETMKEGHRVVTVDGERYLVYGLSSEELPWSLIDYAPLEDILAPVTFSRNLFYVTAALLLLMGAGAAYLIYSQVQVPIRLLGAGAERLERGDLSTRILNVRHGDFTRLFGQFNRMAARMQHLIEKVYREELRAKEAVMKQLQSQINPHFLYNSLAFIVSMAQLKRTEPVISMAYSLADYYRYTTRNETLDATVREEIAFVNAYVEIMDMQLRKITYRVDIPEALESILVPRLLFQPLVENSIAHGLEPKEGPGSISIQGRIEAGFVVFAVEDDGVGLSDDELERLNDSFASPESSGDIRGLRNVHQRIAHRYGAGAGLSLSRSASGGVRATLRWPVDAAEEAE</sequence>
<proteinExistence type="predicted"/>
<evidence type="ECO:0000256" key="1">
    <source>
        <dbReference type="ARBA" id="ARBA00004651"/>
    </source>
</evidence>
<keyword evidence="9" id="KW-1185">Reference proteome</keyword>
<dbReference type="InterPro" id="IPR050640">
    <property type="entry name" value="Bact_2-comp_sensor_kinase"/>
</dbReference>
<dbReference type="Proteomes" id="UP000309676">
    <property type="component" value="Unassembled WGS sequence"/>
</dbReference>
<evidence type="ECO:0000256" key="2">
    <source>
        <dbReference type="ARBA" id="ARBA00022475"/>
    </source>
</evidence>
<dbReference type="CDD" id="cd06225">
    <property type="entry name" value="HAMP"/>
    <property type="match status" value="1"/>
</dbReference>
<evidence type="ECO:0000256" key="3">
    <source>
        <dbReference type="ARBA" id="ARBA00022553"/>
    </source>
</evidence>
<dbReference type="OrthoDB" id="2521939at2"/>
<protein>
    <submittedName>
        <fullName evidence="8">HAMP domain-containing protein</fullName>
    </submittedName>
</protein>
<dbReference type="Pfam" id="PF00672">
    <property type="entry name" value="HAMP"/>
    <property type="match status" value="1"/>
</dbReference>
<dbReference type="PROSITE" id="PS50885">
    <property type="entry name" value="HAMP"/>
    <property type="match status" value="1"/>
</dbReference>
<name>A0A5R9G177_9BACL</name>
<evidence type="ECO:0000313" key="9">
    <source>
        <dbReference type="Proteomes" id="UP000309676"/>
    </source>
</evidence>
<gene>
    <name evidence="8" type="ORF">FE782_24425</name>
</gene>
<keyword evidence="3" id="KW-0597">Phosphoprotein</keyword>
<dbReference type="AlphaFoldDB" id="A0A5R9G177"/>
<dbReference type="InterPro" id="IPR036890">
    <property type="entry name" value="HATPase_C_sf"/>
</dbReference>
<dbReference type="Gene3D" id="3.30.565.10">
    <property type="entry name" value="Histidine kinase-like ATPase, C-terminal domain"/>
    <property type="match status" value="1"/>
</dbReference>
<dbReference type="InterPro" id="IPR003660">
    <property type="entry name" value="HAMP_dom"/>
</dbReference>
<dbReference type="EMBL" id="VCIW01000020">
    <property type="protein sequence ID" value="TLS49541.1"/>
    <property type="molecule type" value="Genomic_DNA"/>
</dbReference>